<comment type="similarity">
    <text evidence="1">Belongs to the ustYa family.</text>
</comment>
<gene>
    <name evidence="2" type="primary">cctO_1</name>
    <name evidence="2" type="ORF">LCER1_G007565</name>
</gene>
<evidence type="ECO:0000313" key="3">
    <source>
        <dbReference type="Proteomes" id="UP000481288"/>
    </source>
</evidence>
<organism evidence="2 3">
    <name type="scientific">Lachnellula cervina</name>
    <dbReference type="NCBI Taxonomy" id="1316786"/>
    <lineage>
        <taxon>Eukaryota</taxon>
        <taxon>Fungi</taxon>
        <taxon>Dikarya</taxon>
        <taxon>Ascomycota</taxon>
        <taxon>Pezizomycotina</taxon>
        <taxon>Leotiomycetes</taxon>
        <taxon>Helotiales</taxon>
        <taxon>Lachnaceae</taxon>
        <taxon>Lachnellula</taxon>
    </lineage>
</organism>
<accession>A0A7D8Z213</accession>
<proteinExistence type="inferred from homology"/>
<dbReference type="GO" id="GO:0043386">
    <property type="term" value="P:mycotoxin biosynthetic process"/>
    <property type="evidence" value="ECO:0007669"/>
    <property type="project" value="InterPro"/>
</dbReference>
<evidence type="ECO:0000256" key="1">
    <source>
        <dbReference type="ARBA" id="ARBA00035112"/>
    </source>
</evidence>
<dbReference type="AlphaFoldDB" id="A0A7D8Z213"/>
<evidence type="ECO:0000313" key="2">
    <source>
        <dbReference type="EMBL" id="TVY48049.1"/>
    </source>
</evidence>
<dbReference type="Pfam" id="PF11807">
    <property type="entry name" value="UstYa"/>
    <property type="match status" value="1"/>
</dbReference>
<dbReference type="EMBL" id="QGMG01001436">
    <property type="protein sequence ID" value="TVY48049.1"/>
    <property type="molecule type" value="Genomic_DNA"/>
</dbReference>
<name>A0A7D8Z213_9HELO</name>
<dbReference type="PANTHER" id="PTHR33365:SF12">
    <property type="entry name" value="TAT PATHWAY SIGNAL SEQUENCE"/>
    <property type="match status" value="1"/>
</dbReference>
<sequence>MSLEIEKRLPSSSPLLDQRNSRDLYDFSGDEKYSPKTRSSKALHIWSWAGQLLLFVTSVVIAFQRSSKPNCVEKLSTYSPALGSISDEYKDVRFNSTVFGGSPYTGMPSPERDKLWYDLMSDGAFSISHDELLKIGAPESSVKLPPDSGGGYMAWLEVFHQLHCLHTLWQNTWPSYYNTTEKGSQEEDSIYRKHIDHCADNLRQKLMCDADAGVITYDWLTHHKHPVPNFNTVHKCRDLDAIWEWHAVHRAPASGTGELIKTPDSVVLDKLP</sequence>
<comment type="caution">
    <text evidence="2">The sequence shown here is derived from an EMBL/GenBank/DDBJ whole genome shotgun (WGS) entry which is preliminary data.</text>
</comment>
<reference evidence="2 3" key="1">
    <citation type="submission" date="2018-05" db="EMBL/GenBank/DDBJ databases">
        <title>Whole genome sequencing for identification of molecular markers to develop diagnostic detection tools for the regulated plant pathogen Lachnellula willkommii.</title>
        <authorList>
            <person name="Giroux E."/>
            <person name="Bilodeau G."/>
        </authorList>
    </citation>
    <scope>NUCLEOTIDE SEQUENCE [LARGE SCALE GENOMIC DNA]</scope>
    <source>
        <strain evidence="2 3">CBS 625.97</strain>
    </source>
</reference>
<dbReference type="PANTHER" id="PTHR33365">
    <property type="entry name" value="YALI0B05434P"/>
    <property type="match status" value="1"/>
</dbReference>
<dbReference type="InterPro" id="IPR021765">
    <property type="entry name" value="UstYa-like"/>
</dbReference>
<keyword evidence="3" id="KW-1185">Reference proteome</keyword>
<dbReference type="OrthoDB" id="3687641at2759"/>
<dbReference type="Proteomes" id="UP000481288">
    <property type="component" value="Unassembled WGS sequence"/>
</dbReference>
<protein>
    <submittedName>
        <fullName evidence="2">Cyclochlorotine biosynthesis protein O</fullName>
    </submittedName>
</protein>